<protein>
    <submittedName>
        <fullName evidence="3">CWF19-like protein 1</fullName>
    </submittedName>
</protein>
<reference evidence="3 4" key="1">
    <citation type="submission" date="2017-12" db="EMBL/GenBank/DDBJ databases">
        <title>Sequencing, de novo assembly and annotation of complete genome of a new Thraustochytrid species, strain FCC1311.</title>
        <authorList>
            <person name="Sedici K."/>
            <person name="Godart F."/>
            <person name="Aiese Cigliano R."/>
            <person name="Sanseverino W."/>
            <person name="Barakat M."/>
            <person name="Ortet P."/>
            <person name="Marechal E."/>
            <person name="Cagnac O."/>
            <person name="Amato A."/>
        </authorList>
    </citation>
    <scope>NUCLEOTIDE SEQUENCE [LARGE SCALE GENOMIC DNA]</scope>
</reference>
<organism evidence="3 4">
    <name type="scientific">Hondaea fermentalgiana</name>
    <dbReference type="NCBI Taxonomy" id="2315210"/>
    <lineage>
        <taxon>Eukaryota</taxon>
        <taxon>Sar</taxon>
        <taxon>Stramenopiles</taxon>
        <taxon>Bigyra</taxon>
        <taxon>Labyrinthulomycetes</taxon>
        <taxon>Thraustochytrida</taxon>
        <taxon>Thraustochytriidae</taxon>
        <taxon>Hondaea</taxon>
    </lineage>
</organism>
<gene>
    <name evidence="3" type="ORF">FCC1311_062252</name>
</gene>
<feature type="domain" description="Cwf19-like C-terminal" evidence="2">
    <location>
        <begin position="402"/>
        <end position="513"/>
    </location>
</feature>
<dbReference type="GO" id="GO:0071014">
    <property type="term" value="C:post-mRNA release spliceosomal complex"/>
    <property type="evidence" value="ECO:0007669"/>
    <property type="project" value="TreeGrafter"/>
</dbReference>
<dbReference type="OrthoDB" id="444325at2759"/>
<sequence>MVKVLFAGDVRGRLGALAEKVEALNASKHGPFDAVFCAGEFFADPAQAGAQGPTEPALQDDAAASSTAAAAAAATAADNANAEGTVDIESFIEGTKHFPVPAYFVAGRHGHANLNPDGVTLATNLHFLGRCGIKTISALDDLKIAFISGSAQRAHASSGSVPPWQYTPDDVEALASLCKAEQPDTNAKEAGASPQAWAQPDILLSLDWPKDLLLNLGETQQPSLALSHPGSEHVRTLSIAIAPRYHFAGAEGIFFARAPFRNGLAAVETVMAESDAVYTRFIALGRVDPANKNKSRKWLHALSLEPQWKQKQRTEPEASPDLAPCPFAKDAVAKSASVRQQQSSGAPGTEPIAAREGPQGRLTQAQIDRLHAQDAAQSSQYFFGSKRKRGDPKSNRKKRQRRRRHNVAPRADCWYCLASPSCESHLIVSVADEVYLSLPKGGLSAQHVQIVPIGHEESFAAVESITLEEALKFKHAVASFYASFDCVPLFFERNVILTKAMQRHAFLEAIPLPLACTPTLLDALKREADRCKISFDEELPDLGPKDFPDLAPTLRADGLLKLKARMADSDEEYMYIEVPGIVSPRIYMVPEDPDHVDDDDDNDGGDGASKRNVSPARKNLPLQFGRHLACSIMGCMHRVSWQDCLVPQDLETRMATAFTDGFKAFDPFQEHDEGKQE</sequence>
<dbReference type="PANTHER" id="PTHR12072">
    <property type="entry name" value="CWF19, CELL CYCLE CONTROL PROTEIN"/>
    <property type="match status" value="1"/>
</dbReference>
<comment type="caution">
    <text evidence="3">The sequence shown here is derived from an EMBL/GenBank/DDBJ whole genome shotgun (WGS) entry which is preliminary data.</text>
</comment>
<evidence type="ECO:0000259" key="2">
    <source>
        <dbReference type="Pfam" id="PF04677"/>
    </source>
</evidence>
<dbReference type="InParanoid" id="A0A2R5GHE5"/>
<dbReference type="Pfam" id="PF04677">
    <property type="entry name" value="CwfJ_C_1"/>
    <property type="match status" value="1"/>
</dbReference>
<dbReference type="InterPro" id="IPR006768">
    <property type="entry name" value="Cwf19-like_C_dom-1"/>
</dbReference>
<feature type="compositionally biased region" description="Acidic residues" evidence="1">
    <location>
        <begin position="594"/>
        <end position="604"/>
    </location>
</feature>
<dbReference type="EMBL" id="BEYU01000069">
    <property type="protein sequence ID" value="GBG30005.1"/>
    <property type="molecule type" value="Genomic_DNA"/>
</dbReference>
<dbReference type="Proteomes" id="UP000241890">
    <property type="component" value="Unassembled WGS sequence"/>
</dbReference>
<evidence type="ECO:0000313" key="4">
    <source>
        <dbReference type="Proteomes" id="UP000241890"/>
    </source>
</evidence>
<dbReference type="GO" id="GO:0061632">
    <property type="term" value="F:RNA lariat debranching enzyme activator activity"/>
    <property type="evidence" value="ECO:0007669"/>
    <property type="project" value="TreeGrafter"/>
</dbReference>
<feature type="compositionally biased region" description="Basic residues" evidence="1">
    <location>
        <begin position="385"/>
        <end position="405"/>
    </location>
</feature>
<evidence type="ECO:0000256" key="1">
    <source>
        <dbReference type="SAM" id="MobiDB-lite"/>
    </source>
</evidence>
<feature type="region of interest" description="Disordered" evidence="1">
    <location>
        <begin position="381"/>
        <end position="405"/>
    </location>
</feature>
<name>A0A2R5GHE5_9STRA</name>
<feature type="region of interest" description="Disordered" evidence="1">
    <location>
        <begin position="333"/>
        <end position="358"/>
    </location>
</feature>
<evidence type="ECO:0000313" key="3">
    <source>
        <dbReference type="EMBL" id="GBG30005.1"/>
    </source>
</evidence>
<dbReference type="AlphaFoldDB" id="A0A2R5GHE5"/>
<dbReference type="GO" id="GO:0000398">
    <property type="term" value="P:mRNA splicing, via spliceosome"/>
    <property type="evidence" value="ECO:0007669"/>
    <property type="project" value="TreeGrafter"/>
</dbReference>
<feature type="compositionally biased region" description="Polar residues" evidence="1">
    <location>
        <begin position="337"/>
        <end position="346"/>
    </location>
</feature>
<proteinExistence type="predicted"/>
<keyword evidence="4" id="KW-1185">Reference proteome</keyword>
<dbReference type="InterPro" id="IPR040194">
    <property type="entry name" value="Cwf19-like"/>
</dbReference>
<feature type="region of interest" description="Disordered" evidence="1">
    <location>
        <begin position="589"/>
        <end position="616"/>
    </location>
</feature>
<accession>A0A2R5GHE5</accession>
<dbReference type="PANTHER" id="PTHR12072:SF4">
    <property type="entry name" value="CWF19-LIKE PROTEIN 1"/>
    <property type="match status" value="1"/>
</dbReference>